<proteinExistence type="predicted"/>
<sequence length="151" mass="17481">MEDTTVKENTINLPAHTIVTLSHRDRIYTTYTDWVRKHAECYFNEYYCTDYSNYFNKEPDILTVLCSGIHSQENPITLCLCRSLTTDRLVLVGAENITYNKLSKEIYAVIEASSLYNIFTILQEKLPNVDDNQLQDVAKALYKANLVRTKL</sequence>
<dbReference type="EMBL" id="BK014826">
    <property type="protein sequence ID" value="DAD77465.1"/>
    <property type="molecule type" value="Genomic_DNA"/>
</dbReference>
<accession>A0A8S5M563</accession>
<protein>
    <submittedName>
        <fullName evidence="1">Uncharacterized protein</fullName>
    </submittedName>
</protein>
<organism evidence="1">
    <name type="scientific">Podoviridae sp. ctaNW81</name>
    <dbReference type="NCBI Taxonomy" id="2826562"/>
    <lineage>
        <taxon>Viruses</taxon>
        <taxon>Duplodnaviria</taxon>
        <taxon>Heunggongvirae</taxon>
        <taxon>Uroviricota</taxon>
        <taxon>Caudoviricetes</taxon>
    </lineage>
</organism>
<evidence type="ECO:0000313" key="1">
    <source>
        <dbReference type="EMBL" id="DAD77465.1"/>
    </source>
</evidence>
<reference evidence="1" key="1">
    <citation type="journal article" date="2021" name="Proc. Natl. Acad. Sci. U.S.A.">
        <title>A Catalog of Tens of Thousands of Viruses from Human Metagenomes Reveals Hidden Associations with Chronic Diseases.</title>
        <authorList>
            <person name="Tisza M.J."/>
            <person name="Buck C.B."/>
        </authorList>
    </citation>
    <scope>NUCLEOTIDE SEQUENCE</scope>
    <source>
        <strain evidence="1">CtaNW81</strain>
    </source>
</reference>
<name>A0A8S5M563_9CAUD</name>